<reference evidence="3 4" key="1">
    <citation type="journal article" date="2019" name="Microorganisms">
        <title>Systematic Affiliation and Genome Analysis of Subtercola vilae DB165(T) with Particular Emphasis on Cold Adaptation of an Isolate from a High-Altitude Cold Volcano Lake.</title>
        <authorList>
            <person name="Villalobos A.S."/>
            <person name="Wiese J."/>
            <person name="Imhoff J.F."/>
            <person name="Dorador C."/>
            <person name="Keller A."/>
            <person name="Hentschel U."/>
        </authorList>
    </citation>
    <scope>NUCLEOTIDE SEQUENCE [LARGE SCALE GENOMIC DNA]</scope>
    <source>
        <strain evidence="3 4">DB165</strain>
    </source>
</reference>
<dbReference type="InterPro" id="IPR016167">
    <property type="entry name" value="FAD-bd_PCMH_sub1"/>
</dbReference>
<dbReference type="PANTHER" id="PTHR43762">
    <property type="entry name" value="L-GULONOLACTONE OXIDASE"/>
    <property type="match status" value="1"/>
</dbReference>
<dbReference type="Gene3D" id="1.10.45.10">
    <property type="entry name" value="Vanillyl-alcohol Oxidase, Chain A, domain 4"/>
    <property type="match status" value="1"/>
</dbReference>
<dbReference type="Gene3D" id="3.30.43.10">
    <property type="entry name" value="Uridine Diphospho-n-acetylenolpyruvylglucosamine Reductase, domain 2"/>
    <property type="match status" value="1"/>
</dbReference>
<keyword evidence="4" id="KW-1185">Reference proteome</keyword>
<dbReference type="Proteomes" id="UP000306192">
    <property type="component" value="Unassembled WGS sequence"/>
</dbReference>
<accession>A0A4T2C5G2</accession>
<dbReference type="OrthoDB" id="9800184at2"/>
<evidence type="ECO:0000256" key="1">
    <source>
        <dbReference type="ARBA" id="ARBA00023002"/>
    </source>
</evidence>
<dbReference type="Gene3D" id="3.30.70.2520">
    <property type="match status" value="1"/>
</dbReference>
<comment type="caution">
    <text evidence="3">The sequence shown here is derived from an EMBL/GenBank/DDBJ whole genome shotgun (WGS) entry which is preliminary data.</text>
</comment>
<evidence type="ECO:0000313" key="4">
    <source>
        <dbReference type="Proteomes" id="UP000306192"/>
    </source>
</evidence>
<dbReference type="PIRSF" id="PIRSF000136">
    <property type="entry name" value="LGO_GLO"/>
    <property type="match status" value="1"/>
</dbReference>
<dbReference type="PROSITE" id="PS51387">
    <property type="entry name" value="FAD_PCMH"/>
    <property type="match status" value="1"/>
</dbReference>
<evidence type="ECO:0000313" key="3">
    <source>
        <dbReference type="EMBL" id="TIH38989.1"/>
    </source>
</evidence>
<dbReference type="PANTHER" id="PTHR43762:SF1">
    <property type="entry name" value="D-ARABINONO-1,4-LACTONE OXIDASE"/>
    <property type="match status" value="1"/>
</dbReference>
<sequence>MTTAAGLNWAGNYEFTAPRLHTPGSVDEVQQIVASAERVRALGTKHSFNAIADSAGDLISLVDLPPAIEIAADGRTVTVAAGTRYGIVASLLQAEGFALHNMGSLPHISVAGAVSTGTHGSGNTNGNLSTAVSGLEIVSGRGELVSVTREHPSFAGMVVGLGAFGVVTRVTLDIQPTFDVRQDLYVDLPWDAVLADFEAITSGAYSVSLFTNWVGDTLSQVWLKTVVRDGQPASMPSDFFGATPAPLTVSSPAGSDNTTVTGGVVGPWSERLPHFRLDSTPSNGDEIQSEFFVDRAHAAAALSVVRELGERIAPHLLVTELRTMAGDELWLSPAYGRDSLAIHFTWKNEPEAVMALLPDIQAALAPFGARPHWGKANTLTSATVAPLYERLPDFAALAEVYDPDHQFRNAYLTRMIGLAD</sequence>
<feature type="domain" description="FAD-binding PCMH-type" evidence="2">
    <location>
        <begin position="13"/>
        <end position="177"/>
    </location>
</feature>
<dbReference type="RefSeq" id="WP_136641216.1">
    <property type="nucleotide sequence ID" value="NZ_QYRT01000007.1"/>
</dbReference>
<dbReference type="Pfam" id="PF01565">
    <property type="entry name" value="FAD_binding_4"/>
    <property type="match status" value="1"/>
</dbReference>
<dbReference type="Pfam" id="PF04030">
    <property type="entry name" value="ALO"/>
    <property type="match status" value="1"/>
</dbReference>
<evidence type="ECO:0000259" key="2">
    <source>
        <dbReference type="PROSITE" id="PS51387"/>
    </source>
</evidence>
<dbReference type="GO" id="GO:0003885">
    <property type="term" value="F:D-arabinono-1,4-lactone oxidase activity"/>
    <property type="evidence" value="ECO:0007669"/>
    <property type="project" value="InterPro"/>
</dbReference>
<dbReference type="Gene3D" id="3.30.70.2530">
    <property type="match status" value="1"/>
</dbReference>
<name>A0A4T2C5G2_9MICO</name>
<proteinExistence type="predicted"/>
<dbReference type="EMBL" id="QYRT01000007">
    <property type="protein sequence ID" value="TIH38989.1"/>
    <property type="molecule type" value="Genomic_DNA"/>
</dbReference>
<dbReference type="InterPro" id="IPR006094">
    <property type="entry name" value="Oxid_FAD_bind_N"/>
</dbReference>
<dbReference type="InterPro" id="IPR010031">
    <property type="entry name" value="FAD_lactone_oxidase-like"/>
</dbReference>
<dbReference type="SUPFAM" id="SSF56176">
    <property type="entry name" value="FAD-binding/transporter-associated domain-like"/>
    <property type="match status" value="1"/>
</dbReference>
<keyword evidence="1" id="KW-0560">Oxidoreductase</keyword>
<dbReference type="InterPro" id="IPR016169">
    <property type="entry name" value="FAD-bd_PCMH_sub2"/>
</dbReference>
<dbReference type="GO" id="GO:0080049">
    <property type="term" value="F:L-gulono-1,4-lactone dehydrogenase activity"/>
    <property type="evidence" value="ECO:0007669"/>
    <property type="project" value="TreeGrafter"/>
</dbReference>
<protein>
    <submittedName>
        <fullName evidence="3">FAD-binding protein</fullName>
    </submittedName>
</protein>
<organism evidence="3 4">
    <name type="scientific">Subtercola vilae</name>
    <dbReference type="NCBI Taxonomy" id="2056433"/>
    <lineage>
        <taxon>Bacteria</taxon>
        <taxon>Bacillati</taxon>
        <taxon>Actinomycetota</taxon>
        <taxon>Actinomycetes</taxon>
        <taxon>Micrococcales</taxon>
        <taxon>Microbacteriaceae</taxon>
        <taxon>Subtercola</taxon>
    </lineage>
</organism>
<dbReference type="InterPro" id="IPR036318">
    <property type="entry name" value="FAD-bd_PCMH-like_sf"/>
</dbReference>
<gene>
    <name evidence="3" type="ORF">D4765_05320</name>
</gene>
<dbReference type="InterPro" id="IPR007173">
    <property type="entry name" value="ALO_C"/>
</dbReference>
<dbReference type="AlphaFoldDB" id="A0A4T2C5G2"/>
<dbReference type="InterPro" id="IPR016166">
    <property type="entry name" value="FAD-bd_PCMH"/>
</dbReference>
<dbReference type="Gene3D" id="3.30.465.10">
    <property type="match status" value="1"/>
</dbReference>
<dbReference type="GO" id="GO:0071949">
    <property type="term" value="F:FAD binding"/>
    <property type="evidence" value="ECO:0007669"/>
    <property type="project" value="InterPro"/>
</dbReference>
<dbReference type="GO" id="GO:0016020">
    <property type="term" value="C:membrane"/>
    <property type="evidence" value="ECO:0007669"/>
    <property type="project" value="InterPro"/>
</dbReference>
<dbReference type="InterPro" id="IPR016171">
    <property type="entry name" value="Vanillyl_alc_oxidase_C-sub2"/>
</dbReference>